<dbReference type="HOGENOM" id="CLU_1923110_0_0_10"/>
<evidence type="ECO:0000259" key="1">
    <source>
        <dbReference type="SMART" id="SM01235"/>
    </source>
</evidence>
<name>A3I016_9BACT</name>
<proteinExistence type="predicted"/>
<dbReference type="EMBL" id="AAXU02000001">
    <property type="protein sequence ID" value="EAZ80852.1"/>
    <property type="molecule type" value="Genomic_DNA"/>
</dbReference>
<dbReference type="Gene3D" id="1.10.760.10">
    <property type="entry name" value="Cytochrome c-like domain"/>
    <property type="match status" value="1"/>
</dbReference>
<sequence>MKKTSLLFGAAITGLLFFQATQKPEAESHPELLGLGPKLPTEVKAVVEQKCYGCHNEEAKNDKGKEKLDWDKFEDSKKSKQFATMSKISEVLEEGEMPPKKFLEFKPEGALTDEEKTILLDWSTRKKKNGE</sequence>
<dbReference type="GO" id="GO:0009055">
    <property type="term" value="F:electron transfer activity"/>
    <property type="evidence" value="ECO:0007669"/>
    <property type="project" value="InterPro"/>
</dbReference>
<dbReference type="SMART" id="SM01235">
    <property type="entry name" value="Haem_bd"/>
    <property type="match status" value="1"/>
</dbReference>
<dbReference type="Pfam" id="PF14376">
    <property type="entry name" value="Haem_bd"/>
    <property type="match status" value="1"/>
</dbReference>
<feature type="domain" description="Haem-binding" evidence="1">
    <location>
        <begin position="9"/>
        <end position="127"/>
    </location>
</feature>
<dbReference type="InterPro" id="IPR025992">
    <property type="entry name" value="Haem-bd"/>
</dbReference>
<dbReference type="GO" id="GO:0020037">
    <property type="term" value="F:heme binding"/>
    <property type="evidence" value="ECO:0007669"/>
    <property type="project" value="InterPro"/>
</dbReference>
<dbReference type="RefSeq" id="WP_008199696.1">
    <property type="nucleotide sequence ID" value="NZ_CM001023.1"/>
</dbReference>
<keyword evidence="3" id="KW-1185">Reference proteome</keyword>
<protein>
    <recommendedName>
        <fullName evidence="1">Haem-binding domain-containing protein</fullName>
    </recommendedName>
</protein>
<comment type="caution">
    <text evidence="2">The sequence shown here is derived from an EMBL/GenBank/DDBJ whole genome shotgun (WGS) entry which is preliminary data.</text>
</comment>
<accession>A3I016</accession>
<evidence type="ECO:0000313" key="3">
    <source>
        <dbReference type="Proteomes" id="UP000003919"/>
    </source>
</evidence>
<dbReference type="InterPro" id="IPR036909">
    <property type="entry name" value="Cyt_c-like_dom_sf"/>
</dbReference>
<organism evidence="2 3">
    <name type="scientific">Algoriphagus machipongonensis</name>
    <dbReference type="NCBI Taxonomy" id="388413"/>
    <lineage>
        <taxon>Bacteria</taxon>
        <taxon>Pseudomonadati</taxon>
        <taxon>Bacteroidota</taxon>
        <taxon>Cytophagia</taxon>
        <taxon>Cytophagales</taxon>
        <taxon>Cyclobacteriaceae</taxon>
        <taxon>Algoriphagus</taxon>
    </lineage>
</organism>
<dbReference type="AlphaFoldDB" id="A3I016"/>
<dbReference type="SUPFAM" id="SSF46626">
    <property type="entry name" value="Cytochrome c"/>
    <property type="match status" value="1"/>
</dbReference>
<dbReference type="Proteomes" id="UP000003919">
    <property type="component" value="Unassembled WGS sequence"/>
</dbReference>
<evidence type="ECO:0000313" key="2">
    <source>
        <dbReference type="EMBL" id="EAZ80852.1"/>
    </source>
</evidence>
<gene>
    <name evidence="2" type="ORF">ALPR1_08000</name>
</gene>
<reference evidence="2 3" key="1">
    <citation type="journal article" date="2011" name="J. Bacteriol.">
        <title>Complete genome sequence of Algoriphagus sp. PR1, bacterial prey of a colony-forming choanoflagellate.</title>
        <authorList>
            <person name="Alegado R.A."/>
            <person name="Ferriera S."/>
            <person name="Nusbaum C."/>
            <person name="Young S.K."/>
            <person name="Zeng Q."/>
            <person name="Imamovic A."/>
            <person name="Fairclough S.R."/>
            <person name="King N."/>
        </authorList>
    </citation>
    <scope>NUCLEOTIDE SEQUENCE [LARGE SCALE GENOMIC DNA]</scope>
    <source>
        <strain evidence="2 3">PR1</strain>
    </source>
</reference>
<dbReference type="OrthoDB" id="1123086at2"/>